<sequence length="590" mass="67685">MVEPMYRNFKSRFSSKSLRFRIIGSVSIVIFILILLMIINNVYAIRTVRSQVFESNKNTLDIYMKQMDDDFSDVENFLAGMSSTDVNIKSIEMPAREIDRYLAQYRAERLLKNTIWSYRMIDGFFVYSDSAQIYIDAVQNDINARDKQRIKNYVTQQFSDVHTAGFSRSSWSPVEIDGDFYLLRVIKVWNSSVGAWVKVNDLIEPLRGKHFSGVNNLFLTQEDGRPMITDPFLDGRIIDLHINPDEYHLTNDGRNKYLVIAQHSERGEFSMVALIRDNNILDGLDSLQTLIAVIALCVIVILLFLTFMLRKLVMAPLNNLRLAMKSLKSGNFDVKIQSENLCDEFVMVNHTFEDMTGQIKRLKIDVYEEKILKQRAELQYLQLQLNPHFFMNCLSVIHSLAGLSKTGLIQDMTVNLRNYLRYALEGDHLVPLDKEIEHVKTYLDIQRLRFPDSLICEFDIDAETVDAIVPPLIIQTFTENAIKHEAVVGETFCISISASVLRNGLAPKLRLVIIDSGDGFQDSILQILREGRRVCDVNGRHIGIHNIQQRLMLIYGDQTRIEFSNEPGLGARVDIEIPLQQDEAKAVHTS</sequence>
<dbReference type="InterPro" id="IPR036890">
    <property type="entry name" value="HATPase_C_sf"/>
</dbReference>
<evidence type="ECO:0000256" key="1">
    <source>
        <dbReference type="ARBA" id="ARBA00004651"/>
    </source>
</evidence>
<keyword evidence="7" id="KW-1133">Transmembrane helix</keyword>
<evidence type="ECO:0000313" key="10">
    <source>
        <dbReference type="Proteomes" id="UP000249890"/>
    </source>
</evidence>
<dbReference type="InterPro" id="IPR010559">
    <property type="entry name" value="Sig_transdc_His_kin_internal"/>
</dbReference>
<feature type="domain" description="HAMP" evidence="8">
    <location>
        <begin position="311"/>
        <end position="364"/>
    </location>
</feature>
<evidence type="ECO:0000313" key="9">
    <source>
        <dbReference type="EMBL" id="ASA19760.1"/>
    </source>
</evidence>
<dbReference type="Gene3D" id="3.30.565.10">
    <property type="entry name" value="Histidine kinase-like ATPase, C-terminal domain"/>
    <property type="match status" value="1"/>
</dbReference>
<dbReference type="InterPro" id="IPR003594">
    <property type="entry name" value="HATPase_dom"/>
</dbReference>
<keyword evidence="3" id="KW-0597">Phosphoprotein</keyword>
<evidence type="ECO:0000256" key="4">
    <source>
        <dbReference type="ARBA" id="ARBA00022679"/>
    </source>
</evidence>
<proteinExistence type="predicted"/>
<evidence type="ECO:0000256" key="6">
    <source>
        <dbReference type="ARBA" id="ARBA00023136"/>
    </source>
</evidence>
<dbReference type="Pfam" id="PF00672">
    <property type="entry name" value="HAMP"/>
    <property type="match status" value="1"/>
</dbReference>
<reference evidence="9 10" key="1">
    <citation type="submission" date="2017-06" db="EMBL/GenBank/DDBJ databases">
        <title>Complete genome sequence of Paenibacillus donghaensis KCTC 13049T isolated from East Sea sediment, South Korea.</title>
        <authorList>
            <person name="Jung B.K."/>
            <person name="Hong S.-J."/>
            <person name="Shin J.-H."/>
        </authorList>
    </citation>
    <scope>NUCLEOTIDE SEQUENCE [LARGE SCALE GENOMIC DNA]</scope>
    <source>
        <strain evidence="9 10">KCTC 13049</strain>
    </source>
</reference>
<keyword evidence="2" id="KW-1003">Cell membrane</keyword>
<dbReference type="OrthoDB" id="759642at2"/>
<keyword evidence="7" id="KW-0812">Transmembrane</keyword>
<dbReference type="Pfam" id="PF06580">
    <property type="entry name" value="His_kinase"/>
    <property type="match status" value="1"/>
</dbReference>
<evidence type="ECO:0000256" key="3">
    <source>
        <dbReference type="ARBA" id="ARBA00022553"/>
    </source>
</evidence>
<evidence type="ECO:0000256" key="5">
    <source>
        <dbReference type="ARBA" id="ARBA00022777"/>
    </source>
</evidence>
<dbReference type="Proteomes" id="UP000249890">
    <property type="component" value="Chromosome"/>
</dbReference>
<dbReference type="EMBL" id="CP021780">
    <property type="protein sequence ID" value="ASA19760.1"/>
    <property type="molecule type" value="Genomic_DNA"/>
</dbReference>
<dbReference type="KEGG" id="pdh:B9T62_02400"/>
<dbReference type="SUPFAM" id="SSF55874">
    <property type="entry name" value="ATPase domain of HSP90 chaperone/DNA topoisomerase II/histidine kinase"/>
    <property type="match status" value="1"/>
</dbReference>
<evidence type="ECO:0000256" key="2">
    <source>
        <dbReference type="ARBA" id="ARBA00022475"/>
    </source>
</evidence>
<dbReference type="PROSITE" id="PS50885">
    <property type="entry name" value="HAMP"/>
    <property type="match status" value="1"/>
</dbReference>
<dbReference type="PANTHER" id="PTHR34220:SF7">
    <property type="entry name" value="SENSOR HISTIDINE KINASE YPDA"/>
    <property type="match status" value="1"/>
</dbReference>
<organism evidence="9 10">
    <name type="scientific">Paenibacillus donghaensis</name>
    <dbReference type="NCBI Taxonomy" id="414771"/>
    <lineage>
        <taxon>Bacteria</taxon>
        <taxon>Bacillati</taxon>
        <taxon>Bacillota</taxon>
        <taxon>Bacilli</taxon>
        <taxon>Bacillales</taxon>
        <taxon>Paenibacillaceae</taxon>
        <taxon>Paenibacillus</taxon>
    </lineage>
</organism>
<dbReference type="AlphaFoldDB" id="A0A2Z2KA54"/>
<accession>A0A2Z2KA54</accession>
<dbReference type="GO" id="GO:0000155">
    <property type="term" value="F:phosphorelay sensor kinase activity"/>
    <property type="evidence" value="ECO:0007669"/>
    <property type="project" value="InterPro"/>
</dbReference>
<comment type="subcellular location">
    <subcellularLocation>
        <location evidence="1">Cell membrane</location>
        <topology evidence="1">Multi-pass membrane protein</topology>
    </subcellularLocation>
</comment>
<dbReference type="InterPro" id="IPR003660">
    <property type="entry name" value="HAMP_dom"/>
</dbReference>
<feature type="transmembrane region" description="Helical" evidence="7">
    <location>
        <begin position="20"/>
        <end position="39"/>
    </location>
</feature>
<keyword evidence="6 7" id="KW-0472">Membrane</keyword>
<dbReference type="InterPro" id="IPR050640">
    <property type="entry name" value="Bact_2-comp_sensor_kinase"/>
</dbReference>
<feature type="transmembrane region" description="Helical" evidence="7">
    <location>
        <begin position="290"/>
        <end position="309"/>
    </location>
</feature>
<keyword evidence="10" id="KW-1185">Reference proteome</keyword>
<dbReference type="PANTHER" id="PTHR34220">
    <property type="entry name" value="SENSOR HISTIDINE KINASE YPDA"/>
    <property type="match status" value="1"/>
</dbReference>
<gene>
    <name evidence="9" type="ORF">B9T62_02400</name>
</gene>
<keyword evidence="4" id="KW-0808">Transferase</keyword>
<dbReference type="GO" id="GO:0005886">
    <property type="term" value="C:plasma membrane"/>
    <property type="evidence" value="ECO:0007669"/>
    <property type="project" value="UniProtKB-SubCell"/>
</dbReference>
<keyword evidence="5" id="KW-0418">Kinase</keyword>
<evidence type="ECO:0000256" key="7">
    <source>
        <dbReference type="SAM" id="Phobius"/>
    </source>
</evidence>
<dbReference type="Pfam" id="PF02518">
    <property type="entry name" value="HATPase_c"/>
    <property type="match status" value="1"/>
</dbReference>
<protein>
    <recommendedName>
        <fullName evidence="8">HAMP domain-containing protein</fullName>
    </recommendedName>
</protein>
<evidence type="ECO:0000259" key="8">
    <source>
        <dbReference type="PROSITE" id="PS50885"/>
    </source>
</evidence>
<name>A0A2Z2KA54_9BACL</name>
<dbReference type="Gene3D" id="6.10.340.10">
    <property type="match status" value="1"/>
</dbReference>
<dbReference type="CDD" id="cd06225">
    <property type="entry name" value="HAMP"/>
    <property type="match status" value="1"/>
</dbReference>